<reference evidence="3" key="1">
    <citation type="journal article" date="2019" name="Nat. Commun.">
        <title>The genome of broomcorn millet.</title>
        <authorList>
            <person name="Zou C."/>
            <person name="Miki D."/>
            <person name="Li D."/>
            <person name="Tang Q."/>
            <person name="Xiao L."/>
            <person name="Rajput S."/>
            <person name="Deng P."/>
            <person name="Jia W."/>
            <person name="Huang R."/>
            <person name="Zhang M."/>
            <person name="Sun Y."/>
            <person name="Hu J."/>
            <person name="Fu X."/>
            <person name="Schnable P.S."/>
            <person name="Li F."/>
            <person name="Zhang H."/>
            <person name="Feng B."/>
            <person name="Zhu X."/>
            <person name="Liu R."/>
            <person name="Schnable J.C."/>
            <person name="Zhu J.-K."/>
            <person name="Zhang H."/>
        </authorList>
    </citation>
    <scope>NUCLEOTIDE SEQUENCE [LARGE SCALE GENOMIC DNA]</scope>
</reference>
<organism evidence="2 3">
    <name type="scientific">Panicum miliaceum</name>
    <name type="common">Proso millet</name>
    <name type="synonym">Broomcorn millet</name>
    <dbReference type="NCBI Taxonomy" id="4540"/>
    <lineage>
        <taxon>Eukaryota</taxon>
        <taxon>Viridiplantae</taxon>
        <taxon>Streptophyta</taxon>
        <taxon>Embryophyta</taxon>
        <taxon>Tracheophyta</taxon>
        <taxon>Spermatophyta</taxon>
        <taxon>Magnoliopsida</taxon>
        <taxon>Liliopsida</taxon>
        <taxon>Poales</taxon>
        <taxon>Poaceae</taxon>
        <taxon>PACMAD clade</taxon>
        <taxon>Panicoideae</taxon>
        <taxon>Panicodae</taxon>
        <taxon>Paniceae</taxon>
        <taxon>Panicinae</taxon>
        <taxon>Panicum</taxon>
        <taxon>Panicum sect. Panicum</taxon>
    </lineage>
</organism>
<sequence>MAKDGRRSNGKRNRTVTFNWPLLYFFYAHGGTLNIDDGSFVTTDSIREAANRLDAALNATVEGKLKHKGEEDELTYALETPEHTRCARGMGMVPWKHGFSADIETYRSRCRRKAEQEEKMRALEERLASIEGVLTASQRQQEAPSATNQESRPAGSQRRSIVASTEHPTDPFLGAASCPLCRAAVPFCLSTHPCLLRAPASLAAIGSHTAPAAPPAVPPPLPFLPPVHYSPLLSLVSCRPLTTSRQSSLLPLPLYWSARAAGAWDQRPSQRVGASGVLVSRNSGRTACWSSGHADEGEMRARQQAGPQRAGAAAAPAS</sequence>
<protein>
    <submittedName>
        <fullName evidence="2">Uncharacterized protein</fullName>
    </submittedName>
</protein>
<proteinExistence type="predicted"/>
<feature type="compositionally biased region" description="Low complexity" evidence="1">
    <location>
        <begin position="302"/>
        <end position="318"/>
    </location>
</feature>
<comment type="caution">
    <text evidence="2">The sequence shown here is derived from an EMBL/GenBank/DDBJ whole genome shotgun (WGS) entry which is preliminary data.</text>
</comment>
<feature type="region of interest" description="Disordered" evidence="1">
    <location>
        <begin position="136"/>
        <end position="162"/>
    </location>
</feature>
<gene>
    <name evidence="2" type="ORF">C2845_PM07G09580</name>
</gene>
<evidence type="ECO:0000313" key="3">
    <source>
        <dbReference type="Proteomes" id="UP000275267"/>
    </source>
</evidence>
<accession>A0A3L6SP46</accession>
<evidence type="ECO:0000256" key="1">
    <source>
        <dbReference type="SAM" id="MobiDB-lite"/>
    </source>
</evidence>
<dbReference type="Proteomes" id="UP000275267">
    <property type="component" value="Unassembled WGS sequence"/>
</dbReference>
<dbReference type="OrthoDB" id="676990at2759"/>
<dbReference type="EMBL" id="PQIB02000004">
    <property type="protein sequence ID" value="RLN24396.1"/>
    <property type="molecule type" value="Genomic_DNA"/>
</dbReference>
<keyword evidence="3" id="KW-1185">Reference proteome</keyword>
<feature type="compositionally biased region" description="Polar residues" evidence="1">
    <location>
        <begin position="136"/>
        <end position="151"/>
    </location>
</feature>
<dbReference type="PANTHER" id="PTHR33018:SF34">
    <property type="entry name" value="OS02G0472350 PROTEIN"/>
    <property type="match status" value="1"/>
</dbReference>
<name>A0A3L6SP46_PANMI</name>
<dbReference type="PANTHER" id="PTHR33018">
    <property type="entry name" value="OS10G0338966 PROTEIN-RELATED"/>
    <property type="match status" value="1"/>
</dbReference>
<evidence type="ECO:0000313" key="2">
    <source>
        <dbReference type="EMBL" id="RLN24396.1"/>
    </source>
</evidence>
<dbReference type="AlphaFoldDB" id="A0A3L6SP46"/>
<feature type="region of interest" description="Disordered" evidence="1">
    <location>
        <begin position="289"/>
        <end position="318"/>
    </location>
</feature>